<evidence type="ECO:0000313" key="2">
    <source>
        <dbReference type="EMBL" id="CAD9417379.1"/>
    </source>
</evidence>
<dbReference type="EMBL" id="HBGT01016974">
    <property type="protein sequence ID" value="CAD9417379.1"/>
    <property type="molecule type" value="Transcribed_RNA"/>
</dbReference>
<organism evidence="2">
    <name type="scientific">Florenciella parvula</name>
    <dbReference type="NCBI Taxonomy" id="236787"/>
    <lineage>
        <taxon>Eukaryota</taxon>
        <taxon>Sar</taxon>
        <taxon>Stramenopiles</taxon>
        <taxon>Ochrophyta</taxon>
        <taxon>Dictyochophyceae</taxon>
        <taxon>Florenciellales</taxon>
        <taxon>Florenciella</taxon>
    </lineage>
</organism>
<dbReference type="InterPro" id="IPR036423">
    <property type="entry name" value="SOD-like_Cu/Zn_dom_sf"/>
</dbReference>
<dbReference type="SUPFAM" id="SSF49329">
    <property type="entry name" value="Cu,Zn superoxide dismutase-like"/>
    <property type="match status" value="1"/>
</dbReference>
<feature type="region of interest" description="Disordered" evidence="1">
    <location>
        <begin position="51"/>
        <end position="70"/>
    </location>
</feature>
<dbReference type="GO" id="GO:0046872">
    <property type="term" value="F:metal ion binding"/>
    <property type="evidence" value="ECO:0007669"/>
    <property type="project" value="InterPro"/>
</dbReference>
<dbReference type="GO" id="GO:0006801">
    <property type="term" value="P:superoxide metabolic process"/>
    <property type="evidence" value="ECO:0007669"/>
    <property type="project" value="InterPro"/>
</dbReference>
<gene>
    <name evidence="2" type="ORF">FPAR1323_LOCUS9046</name>
</gene>
<accession>A0A7S2C6T8</accession>
<proteinExistence type="predicted"/>
<protein>
    <recommendedName>
        <fullName evidence="3">Superoxide dismutase copper/zinc binding domain-containing protein</fullName>
    </recommendedName>
</protein>
<evidence type="ECO:0000256" key="1">
    <source>
        <dbReference type="SAM" id="MobiDB-lite"/>
    </source>
</evidence>
<dbReference type="AlphaFoldDB" id="A0A7S2C6T8"/>
<sequence length="241" mass="25792">MRLSLTRRWLHEPTACRTQARSRAKTPTSKIHELPVDTYCTSYSTRNPYRPAARSAQATTSTFDCPSRPHPSARPPMKFLVALAALAGASASYVATLSHIAEDTLAPKATGYVYFDGVDSNGIVTGFSQANHLEANVDSTNGVDCTAANGCGMHIHEGDACTNTTTQGGHYFEGDEDPWATVGYTSTDVNGYSGMIDLKVDMGSLPIEGKPFIVHANDGSRIACGIIESTTLSHEEVAFLN</sequence>
<name>A0A7S2C6T8_9STRA</name>
<evidence type="ECO:0008006" key="3">
    <source>
        <dbReference type="Google" id="ProtNLM"/>
    </source>
</evidence>
<reference evidence="2" key="1">
    <citation type="submission" date="2021-01" db="EMBL/GenBank/DDBJ databases">
        <authorList>
            <person name="Corre E."/>
            <person name="Pelletier E."/>
            <person name="Niang G."/>
            <person name="Scheremetjew M."/>
            <person name="Finn R."/>
            <person name="Kale V."/>
            <person name="Holt S."/>
            <person name="Cochrane G."/>
            <person name="Meng A."/>
            <person name="Brown T."/>
            <person name="Cohen L."/>
        </authorList>
    </citation>
    <scope>NUCLEOTIDE SEQUENCE</scope>
    <source>
        <strain evidence="2">RCC1693</strain>
    </source>
</reference>